<dbReference type="EC" id="3.1.3.-" evidence="5"/>
<protein>
    <recommendedName>
        <fullName evidence="5">Acid sugar phosphatase</fullName>
        <ecNumber evidence="5">3.1.3.-</ecNumber>
    </recommendedName>
</protein>
<dbReference type="RefSeq" id="WP_116554356.1">
    <property type="nucleotide sequence ID" value="NZ_QCZG01000013.1"/>
</dbReference>
<evidence type="ECO:0000256" key="3">
    <source>
        <dbReference type="ARBA" id="ARBA00022801"/>
    </source>
</evidence>
<evidence type="ECO:0000256" key="2">
    <source>
        <dbReference type="ARBA" id="ARBA00022723"/>
    </source>
</evidence>
<dbReference type="AlphaFoldDB" id="A0A2U1K4W8"/>
<organism evidence="9 10">
    <name type="scientific">Pueribacillus theae</name>
    <dbReference type="NCBI Taxonomy" id="2171751"/>
    <lineage>
        <taxon>Bacteria</taxon>
        <taxon>Bacillati</taxon>
        <taxon>Bacillota</taxon>
        <taxon>Bacilli</taxon>
        <taxon>Bacillales</taxon>
        <taxon>Bacillaceae</taxon>
        <taxon>Pueribacillus</taxon>
    </lineage>
</organism>
<dbReference type="SFLD" id="SFLDG01129">
    <property type="entry name" value="C1.5:_HAD__Beta-PGM__Phosphata"/>
    <property type="match status" value="1"/>
</dbReference>
<evidence type="ECO:0000256" key="1">
    <source>
        <dbReference type="ARBA" id="ARBA00006696"/>
    </source>
</evidence>
<reference evidence="9 10" key="1">
    <citation type="submission" date="2018-04" db="EMBL/GenBank/DDBJ databases">
        <title>Camelliibacillus theae gen. nov., sp. nov., isolated from Pu'er tea.</title>
        <authorList>
            <person name="Niu L."/>
        </authorList>
    </citation>
    <scope>NUCLEOTIDE SEQUENCE [LARGE SCALE GENOMIC DNA]</scope>
    <source>
        <strain evidence="9 10">T8</strain>
    </source>
</reference>
<dbReference type="Pfam" id="PF13344">
    <property type="entry name" value="Hydrolase_6"/>
    <property type="match status" value="1"/>
</dbReference>
<dbReference type="NCBIfam" id="TIGR01457">
    <property type="entry name" value="HAD-SF-IIA-hyp2"/>
    <property type="match status" value="1"/>
</dbReference>
<dbReference type="SFLD" id="SFLDG01139">
    <property type="entry name" value="C2.A:_Pyridoxal_Phosphate_Phos"/>
    <property type="match status" value="1"/>
</dbReference>
<keyword evidence="3 9" id="KW-0378">Hydrolase</keyword>
<dbReference type="PANTHER" id="PTHR19288">
    <property type="entry name" value="4-NITROPHENYLPHOSPHATASE-RELATED"/>
    <property type="match status" value="1"/>
</dbReference>
<comment type="caution">
    <text evidence="9">The sequence shown here is derived from an EMBL/GenBank/DDBJ whole genome shotgun (WGS) entry which is preliminary data.</text>
</comment>
<dbReference type="SFLD" id="SFLDS00003">
    <property type="entry name" value="Haloacid_Dehalogenase"/>
    <property type="match status" value="2"/>
</dbReference>
<feature type="binding site" evidence="7">
    <location>
        <position position="183"/>
    </location>
    <ligand>
        <name>substrate</name>
    </ligand>
</feature>
<evidence type="ECO:0000256" key="6">
    <source>
        <dbReference type="PIRSR" id="PIRSR000915-1"/>
    </source>
</evidence>
<feature type="binding site" evidence="8">
    <location>
        <position position="14"/>
    </location>
    <ligand>
        <name>Mg(2+)</name>
        <dbReference type="ChEBI" id="CHEBI:18420"/>
    </ligand>
</feature>
<dbReference type="SUPFAM" id="SSF56784">
    <property type="entry name" value="HAD-like"/>
    <property type="match status" value="1"/>
</dbReference>
<keyword evidence="4 5" id="KW-0460">Magnesium</keyword>
<keyword evidence="2 5" id="KW-0479">Metal-binding</keyword>
<evidence type="ECO:0000256" key="7">
    <source>
        <dbReference type="PIRSR" id="PIRSR000915-2"/>
    </source>
</evidence>
<dbReference type="GO" id="GO:0046872">
    <property type="term" value="F:metal ion binding"/>
    <property type="evidence" value="ECO:0007669"/>
    <property type="project" value="UniProtKB-KW"/>
</dbReference>
<sequence length="256" mass="27636">MIVKNYKGFLIDLDGTIYRGKERIDSAVEFVHKLAEKGLPYLFVTNNSSKTPEQVANTLEGFGVSATSEQIITSSLATADYIYEQKQEANVFMIGEEGLKNALEKKGFALSDENVDYVIIGIDRAITYEKLAKACLAVRNGAELISTNADKAIPTERGLVPGNGAITSVVSTSTGVTPIFIGKPEPIIIGQALKRLGVGKEDAIMIGDNYDTDILAGINSGLDTLLVHTGVTTKEQLLVVKKQPTYVCDSLEEFVI</sequence>
<comment type="similarity">
    <text evidence="1 5">Belongs to the HAD-like hydrolase superfamily. NagD family.</text>
</comment>
<feature type="active site" description="Nucleophile" evidence="6">
    <location>
        <position position="12"/>
    </location>
</feature>
<gene>
    <name evidence="9" type="ORF">DCC39_07905</name>
</gene>
<dbReference type="InterPro" id="IPR006354">
    <property type="entry name" value="HAD-SF_hydro_IIA_hyp1"/>
</dbReference>
<feature type="binding site" evidence="8">
    <location>
        <position position="208"/>
    </location>
    <ligand>
        <name>Mg(2+)</name>
        <dbReference type="ChEBI" id="CHEBI:18420"/>
    </ligand>
</feature>
<evidence type="ECO:0000313" key="10">
    <source>
        <dbReference type="Proteomes" id="UP000245998"/>
    </source>
</evidence>
<proteinExistence type="inferred from homology"/>
<evidence type="ECO:0000256" key="4">
    <source>
        <dbReference type="ARBA" id="ARBA00022842"/>
    </source>
</evidence>
<dbReference type="NCBIfam" id="TIGR01460">
    <property type="entry name" value="HAD-SF-IIA"/>
    <property type="match status" value="1"/>
</dbReference>
<name>A0A2U1K4W8_9BACI</name>
<dbReference type="Gene3D" id="3.40.50.1000">
    <property type="entry name" value="HAD superfamily/HAD-like"/>
    <property type="match status" value="2"/>
</dbReference>
<evidence type="ECO:0000256" key="5">
    <source>
        <dbReference type="PIRNR" id="PIRNR000915"/>
    </source>
</evidence>
<dbReference type="GO" id="GO:0005737">
    <property type="term" value="C:cytoplasm"/>
    <property type="evidence" value="ECO:0007669"/>
    <property type="project" value="TreeGrafter"/>
</dbReference>
<dbReference type="InterPro" id="IPR023214">
    <property type="entry name" value="HAD_sf"/>
</dbReference>
<dbReference type="GO" id="GO:0016791">
    <property type="term" value="F:phosphatase activity"/>
    <property type="evidence" value="ECO:0007669"/>
    <property type="project" value="TreeGrafter"/>
</dbReference>
<dbReference type="Pfam" id="PF13242">
    <property type="entry name" value="Hydrolase_like"/>
    <property type="match status" value="1"/>
</dbReference>
<dbReference type="InterPro" id="IPR036412">
    <property type="entry name" value="HAD-like_sf"/>
</dbReference>
<dbReference type="OrthoDB" id="9810449at2"/>
<evidence type="ECO:0000313" key="9">
    <source>
        <dbReference type="EMBL" id="PWA11998.1"/>
    </source>
</evidence>
<dbReference type="EMBL" id="QCZG01000013">
    <property type="protein sequence ID" value="PWA11998.1"/>
    <property type="molecule type" value="Genomic_DNA"/>
</dbReference>
<comment type="function">
    <text evidence="5">Catalyzes the dephosphorylation of 2-6 carbon acid sugars in vitro.</text>
</comment>
<dbReference type="Proteomes" id="UP000245998">
    <property type="component" value="Unassembled WGS sequence"/>
</dbReference>
<accession>A0A2U1K4W8</accession>
<feature type="active site" description="Proton donor" evidence="6">
    <location>
        <position position="14"/>
    </location>
</feature>
<dbReference type="PIRSF" id="PIRSF000915">
    <property type="entry name" value="PGP-type_phosphatase"/>
    <property type="match status" value="1"/>
</dbReference>
<dbReference type="CDD" id="cd07530">
    <property type="entry name" value="HAD_Pase_UmpH-like"/>
    <property type="match status" value="1"/>
</dbReference>
<feature type="binding site" evidence="8">
    <location>
        <position position="12"/>
    </location>
    <ligand>
        <name>Mg(2+)</name>
        <dbReference type="ChEBI" id="CHEBI:18420"/>
    </ligand>
</feature>
<dbReference type="FunFam" id="3.40.50.1000:FF:000053">
    <property type="entry name" value="TIGR01457 family HAD hydrolase"/>
    <property type="match status" value="1"/>
</dbReference>
<comment type="cofactor">
    <cofactor evidence="8">
        <name>Mg(2+)</name>
        <dbReference type="ChEBI" id="CHEBI:18420"/>
    </cofactor>
    <text evidence="8">Divalent metal ions. Mg(2+) is the most effective.</text>
</comment>
<dbReference type="PANTHER" id="PTHR19288:SF46">
    <property type="entry name" value="HALOACID DEHALOGENASE-LIKE HYDROLASE DOMAIN-CONTAINING PROTEIN 2"/>
    <property type="match status" value="1"/>
</dbReference>
<keyword evidence="10" id="KW-1185">Reference proteome</keyword>
<evidence type="ECO:0000256" key="8">
    <source>
        <dbReference type="PIRSR" id="PIRSR000915-3"/>
    </source>
</evidence>
<dbReference type="InterPro" id="IPR006357">
    <property type="entry name" value="HAD-SF_hydro_IIA"/>
</dbReference>